<dbReference type="VEuPathDB" id="VectorBase:ADIR014956"/>
<dbReference type="Proteomes" id="UP000075884">
    <property type="component" value="Unassembled WGS sequence"/>
</dbReference>
<dbReference type="EnsemblMetazoa" id="ADIR014956-RC">
    <property type="protein sequence ID" value="ADIR014956-PC"/>
    <property type="gene ID" value="ADIR014956"/>
</dbReference>
<name>A0A182NYR5_9DIPT</name>
<evidence type="ECO:0008006" key="4">
    <source>
        <dbReference type="Google" id="ProtNLM"/>
    </source>
</evidence>
<protein>
    <recommendedName>
        <fullName evidence="4">Secreted protein</fullName>
    </recommendedName>
</protein>
<feature type="chain" id="PRO_5008130580" description="Secreted protein" evidence="1">
    <location>
        <begin position="17"/>
        <end position="122"/>
    </location>
</feature>
<reference evidence="2" key="2">
    <citation type="submission" date="2020-05" db="UniProtKB">
        <authorList>
            <consortium name="EnsemblMetazoa"/>
        </authorList>
    </citation>
    <scope>IDENTIFICATION</scope>
    <source>
        <strain evidence="2">WRAIR2</strain>
    </source>
</reference>
<keyword evidence="1" id="KW-0732">Signal</keyword>
<organism evidence="2 3">
    <name type="scientific">Anopheles dirus</name>
    <dbReference type="NCBI Taxonomy" id="7168"/>
    <lineage>
        <taxon>Eukaryota</taxon>
        <taxon>Metazoa</taxon>
        <taxon>Ecdysozoa</taxon>
        <taxon>Arthropoda</taxon>
        <taxon>Hexapoda</taxon>
        <taxon>Insecta</taxon>
        <taxon>Pterygota</taxon>
        <taxon>Neoptera</taxon>
        <taxon>Endopterygota</taxon>
        <taxon>Diptera</taxon>
        <taxon>Nematocera</taxon>
        <taxon>Culicoidea</taxon>
        <taxon>Culicidae</taxon>
        <taxon>Anophelinae</taxon>
        <taxon>Anopheles</taxon>
    </lineage>
</organism>
<sequence length="122" mass="14158">MVRVVIFKLFSCKLSSLTSVSHLCSEIQQLDDLRTGTRLIDAEIKNGFFVSCHIVACQELISLHRQHIKNIVMRQYFNRDLVKIISLFLFYPDWRNIAICVVLLGKLFYSNIVTIYGCCRPD</sequence>
<dbReference type="AlphaFoldDB" id="A0A182NYR5"/>
<accession>A0A182NYR5</accession>
<feature type="signal peptide" evidence="1">
    <location>
        <begin position="1"/>
        <end position="16"/>
    </location>
</feature>
<evidence type="ECO:0000256" key="1">
    <source>
        <dbReference type="SAM" id="SignalP"/>
    </source>
</evidence>
<reference evidence="3" key="1">
    <citation type="submission" date="2013-03" db="EMBL/GenBank/DDBJ databases">
        <title>The Genome Sequence of Anopheles dirus WRAIR2.</title>
        <authorList>
            <consortium name="The Broad Institute Genomics Platform"/>
            <person name="Neafsey D.E."/>
            <person name="Walton C."/>
            <person name="Walker B."/>
            <person name="Young S.K."/>
            <person name="Zeng Q."/>
            <person name="Gargeya S."/>
            <person name="Fitzgerald M."/>
            <person name="Haas B."/>
            <person name="Abouelleil A."/>
            <person name="Allen A.W."/>
            <person name="Alvarado L."/>
            <person name="Arachchi H.M."/>
            <person name="Berlin A.M."/>
            <person name="Chapman S.B."/>
            <person name="Gainer-Dewar J."/>
            <person name="Goldberg J."/>
            <person name="Griggs A."/>
            <person name="Gujja S."/>
            <person name="Hansen M."/>
            <person name="Howarth C."/>
            <person name="Imamovic A."/>
            <person name="Ireland A."/>
            <person name="Larimer J."/>
            <person name="McCowan C."/>
            <person name="Murphy C."/>
            <person name="Pearson M."/>
            <person name="Poon T.W."/>
            <person name="Priest M."/>
            <person name="Roberts A."/>
            <person name="Saif S."/>
            <person name="Shea T."/>
            <person name="Sisk P."/>
            <person name="Sykes S."/>
            <person name="Wortman J."/>
            <person name="Nusbaum C."/>
            <person name="Birren B."/>
        </authorList>
    </citation>
    <scope>NUCLEOTIDE SEQUENCE [LARGE SCALE GENOMIC DNA]</scope>
    <source>
        <strain evidence="3">WRAIR2</strain>
    </source>
</reference>
<evidence type="ECO:0000313" key="3">
    <source>
        <dbReference type="Proteomes" id="UP000075884"/>
    </source>
</evidence>
<keyword evidence="3" id="KW-1185">Reference proteome</keyword>
<evidence type="ECO:0000313" key="2">
    <source>
        <dbReference type="EnsemblMetazoa" id="ADIR014956-PC"/>
    </source>
</evidence>
<proteinExistence type="predicted"/>